<comment type="caution">
    <text evidence="1">The sequence shown here is derived from an EMBL/GenBank/DDBJ whole genome shotgun (WGS) entry which is preliminary data.</text>
</comment>
<proteinExistence type="predicted"/>
<dbReference type="EMBL" id="VUOC01000003">
    <property type="protein sequence ID" value="KAA2241361.1"/>
    <property type="molecule type" value="Genomic_DNA"/>
</dbReference>
<accession>A0A5B2VQC6</accession>
<sequence length="156" mass="17790">MKHPIPYVLLLACSLTSCYSLKFRKDKQDIKWITRHQAFIRSLSDSAIALAGPKGKQIDFDTLADGKLKKDLSRLGYSVHVEYTSQFGSGDSIARQPVDSIVTFEQTGVLLGDRMLILDFSKQPRTYPDDFSDIGNYLFIQVAPKIYYYRRPVPMM</sequence>
<protein>
    <submittedName>
        <fullName evidence="1">Uncharacterized protein</fullName>
    </submittedName>
</protein>
<evidence type="ECO:0000313" key="2">
    <source>
        <dbReference type="Proteomes" id="UP000324611"/>
    </source>
</evidence>
<dbReference type="PROSITE" id="PS51257">
    <property type="entry name" value="PROKAR_LIPOPROTEIN"/>
    <property type="match status" value="1"/>
</dbReference>
<dbReference type="AlphaFoldDB" id="A0A5B2VQC6"/>
<dbReference type="Proteomes" id="UP000324611">
    <property type="component" value="Unassembled WGS sequence"/>
</dbReference>
<gene>
    <name evidence="1" type="ORF">F0L74_15780</name>
</gene>
<reference evidence="1 2" key="1">
    <citation type="submission" date="2019-09" db="EMBL/GenBank/DDBJ databases">
        <title>Chitinophaga ginsengihumi sp. nov., isolated from soil of ginseng rhizosphere.</title>
        <authorList>
            <person name="Lee J."/>
        </authorList>
    </citation>
    <scope>NUCLEOTIDE SEQUENCE [LARGE SCALE GENOMIC DNA]</scope>
    <source>
        <strain evidence="1 2">BN140078</strain>
    </source>
</reference>
<keyword evidence="2" id="KW-1185">Reference proteome</keyword>
<evidence type="ECO:0000313" key="1">
    <source>
        <dbReference type="EMBL" id="KAA2241361.1"/>
    </source>
</evidence>
<organism evidence="1 2">
    <name type="scientific">Chitinophaga agrisoli</name>
    <dbReference type="NCBI Taxonomy" id="2607653"/>
    <lineage>
        <taxon>Bacteria</taxon>
        <taxon>Pseudomonadati</taxon>
        <taxon>Bacteroidota</taxon>
        <taxon>Chitinophagia</taxon>
        <taxon>Chitinophagales</taxon>
        <taxon>Chitinophagaceae</taxon>
        <taxon>Chitinophaga</taxon>
    </lineage>
</organism>
<reference evidence="1 2" key="2">
    <citation type="submission" date="2019-09" db="EMBL/GenBank/DDBJ databases">
        <authorList>
            <person name="Jin C."/>
        </authorList>
    </citation>
    <scope>NUCLEOTIDE SEQUENCE [LARGE SCALE GENOMIC DNA]</scope>
    <source>
        <strain evidence="1 2">BN140078</strain>
    </source>
</reference>
<name>A0A5B2VQC6_9BACT</name>
<dbReference type="RefSeq" id="WP_149838876.1">
    <property type="nucleotide sequence ID" value="NZ_VUOC01000003.1"/>
</dbReference>